<reference evidence="3 4" key="1">
    <citation type="submission" date="2023-12" db="EMBL/GenBank/DDBJ databases">
        <title>Blastococcus brunescens sp. nov., an actonobacterium isolated from sandstone collected in sahara desert.</title>
        <authorList>
            <person name="Gtari M."/>
            <person name="Ghodhbane F."/>
        </authorList>
    </citation>
    <scope>NUCLEOTIDE SEQUENCE [LARGE SCALE GENOMIC DNA]</scope>
    <source>
        <strain evidence="3 4">BMG 8361</strain>
    </source>
</reference>
<keyword evidence="2" id="KW-0472">Membrane</keyword>
<evidence type="ECO:0000313" key="3">
    <source>
        <dbReference type="EMBL" id="WRL63856.1"/>
    </source>
</evidence>
<feature type="compositionally biased region" description="Low complexity" evidence="1">
    <location>
        <begin position="66"/>
        <end position="102"/>
    </location>
</feature>
<feature type="region of interest" description="Disordered" evidence="1">
    <location>
        <begin position="175"/>
        <end position="215"/>
    </location>
</feature>
<protein>
    <submittedName>
        <fullName evidence="3">Uncharacterized protein</fullName>
    </submittedName>
</protein>
<dbReference type="EMBL" id="CP141261">
    <property type="protein sequence ID" value="WRL63856.1"/>
    <property type="molecule type" value="Genomic_DNA"/>
</dbReference>
<dbReference type="RefSeq" id="WP_324275186.1">
    <property type="nucleotide sequence ID" value="NZ_CP141261.1"/>
</dbReference>
<evidence type="ECO:0000256" key="1">
    <source>
        <dbReference type="SAM" id="MobiDB-lite"/>
    </source>
</evidence>
<proteinExistence type="predicted"/>
<feature type="region of interest" description="Disordered" evidence="1">
    <location>
        <begin position="66"/>
        <end position="137"/>
    </location>
</feature>
<accession>A0ABZ1B292</accession>
<evidence type="ECO:0000256" key="2">
    <source>
        <dbReference type="SAM" id="Phobius"/>
    </source>
</evidence>
<organism evidence="3 4">
    <name type="scientific">Blastococcus brunescens</name>
    <dbReference type="NCBI Taxonomy" id="1564165"/>
    <lineage>
        <taxon>Bacteria</taxon>
        <taxon>Bacillati</taxon>
        <taxon>Actinomycetota</taxon>
        <taxon>Actinomycetes</taxon>
        <taxon>Geodermatophilales</taxon>
        <taxon>Geodermatophilaceae</taxon>
        <taxon>Blastococcus</taxon>
    </lineage>
</organism>
<gene>
    <name evidence="3" type="ORF">U6N30_30280</name>
</gene>
<dbReference type="Proteomes" id="UP001324287">
    <property type="component" value="Chromosome"/>
</dbReference>
<feature type="transmembrane region" description="Helical" evidence="2">
    <location>
        <begin position="38"/>
        <end position="59"/>
    </location>
</feature>
<keyword evidence="2" id="KW-1133">Transmembrane helix</keyword>
<evidence type="ECO:0000313" key="4">
    <source>
        <dbReference type="Proteomes" id="UP001324287"/>
    </source>
</evidence>
<feature type="transmembrane region" description="Helical" evidence="2">
    <location>
        <begin position="6"/>
        <end position="26"/>
    </location>
</feature>
<keyword evidence="4" id="KW-1185">Reference proteome</keyword>
<name>A0ABZ1B292_9ACTN</name>
<keyword evidence="2" id="KW-0812">Transmembrane</keyword>
<sequence>MPLIALLGFATVVLLAMLLLHSYLWFRLVRSTTRPGRLRRRLTLLTVALALLPALAISLRRALPSTRRRPWTGSPTPGSASPSTPSSSSSSSNPSGWWEGSGCAARTGRSSRVGPRAVLGSPPTRSSRVGPGGLRAAATQRLCRSGERHLAAGPSGRTAMCRAVRSGRIALPRTRCPGACSWRGASPSRPAPSRWGRRVPGPISRTPRPSSDGFR</sequence>